<dbReference type="InterPro" id="IPR007459">
    <property type="entry name" value="DNA_pol3_chi"/>
</dbReference>
<gene>
    <name evidence="1" type="ORF">HNP32_001057</name>
</gene>
<dbReference type="EMBL" id="JACHKY010000002">
    <property type="protein sequence ID" value="MBB4797333.1"/>
    <property type="molecule type" value="Genomic_DNA"/>
</dbReference>
<dbReference type="Proteomes" id="UP000539957">
    <property type="component" value="Unassembled WGS sequence"/>
</dbReference>
<protein>
    <submittedName>
        <fullName evidence="1">DNA polymerase-3 subunit chi</fullName>
        <ecNumber evidence="1">2.7.7.7</ecNumber>
    </submittedName>
</protein>
<name>A0A7W7IMY6_9CAUL</name>
<reference evidence="1 2" key="1">
    <citation type="submission" date="2020-08" db="EMBL/GenBank/DDBJ databases">
        <title>Functional genomics of gut bacteria from endangered species of beetles.</title>
        <authorList>
            <person name="Carlos-Shanley C."/>
        </authorList>
    </citation>
    <scope>NUCLEOTIDE SEQUENCE [LARGE SCALE GENOMIC DNA]</scope>
    <source>
        <strain evidence="1 2">S00123</strain>
    </source>
</reference>
<dbReference type="Gene3D" id="3.40.50.10110">
    <property type="entry name" value="DNA polymerase III subunit chi"/>
    <property type="match status" value="1"/>
</dbReference>
<dbReference type="GO" id="GO:0032298">
    <property type="term" value="P:positive regulation of DNA-templated DNA replication initiation"/>
    <property type="evidence" value="ECO:0007669"/>
    <property type="project" value="TreeGrafter"/>
</dbReference>
<organism evidence="1 2">
    <name type="scientific">Brevundimonas bullata</name>
    <dbReference type="NCBI Taxonomy" id="13160"/>
    <lineage>
        <taxon>Bacteria</taxon>
        <taxon>Pseudomonadati</taxon>
        <taxon>Pseudomonadota</taxon>
        <taxon>Alphaproteobacteria</taxon>
        <taxon>Caulobacterales</taxon>
        <taxon>Caulobacteraceae</taxon>
        <taxon>Brevundimonas</taxon>
    </lineage>
</organism>
<keyword evidence="2" id="KW-1185">Reference proteome</keyword>
<dbReference type="InterPro" id="IPR036768">
    <property type="entry name" value="PolIII_chi_sf"/>
</dbReference>
<dbReference type="AlphaFoldDB" id="A0A7W7IMY6"/>
<evidence type="ECO:0000313" key="2">
    <source>
        <dbReference type="Proteomes" id="UP000539957"/>
    </source>
</evidence>
<keyword evidence="1" id="KW-0808">Transferase</keyword>
<sequence>MSDAKPEIWFYHLERSTLDQVLPGLLEKTLQRGWRALVRGAASHRLDDIDEHLWTYRADSFLPHGLASGAHAVRQPILLSESGENLNGAQALFIVDESELGATEGYERCFIIFDGRNEQALQQARERWRTLKASNANLAYWKQTDEGRWEKAA</sequence>
<dbReference type="NCBIfam" id="NF004347">
    <property type="entry name" value="PRK05728.1-4"/>
    <property type="match status" value="1"/>
</dbReference>
<dbReference type="PANTHER" id="PTHR38767:SF1">
    <property type="entry name" value="DNA POLYMERASE III SUBUNIT CHI"/>
    <property type="match status" value="1"/>
</dbReference>
<dbReference type="GO" id="GO:0003887">
    <property type="term" value="F:DNA-directed DNA polymerase activity"/>
    <property type="evidence" value="ECO:0007669"/>
    <property type="project" value="UniProtKB-EC"/>
</dbReference>
<proteinExistence type="predicted"/>
<dbReference type="PANTHER" id="PTHR38767">
    <property type="entry name" value="DNA POLYMERASE III SUBUNIT CHI"/>
    <property type="match status" value="1"/>
</dbReference>
<evidence type="ECO:0000313" key="1">
    <source>
        <dbReference type="EMBL" id="MBB4797333.1"/>
    </source>
</evidence>
<dbReference type="RefSeq" id="WP_184267867.1">
    <property type="nucleotide sequence ID" value="NZ_JACHKY010000002.1"/>
</dbReference>
<keyword evidence="1" id="KW-0548">Nucleotidyltransferase</keyword>
<dbReference type="EC" id="2.7.7.7" evidence="1"/>
<dbReference type="GO" id="GO:0003677">
    <property type="term" value="F:DNA binding"/>
    <property type="evidence" value="ECO:0007669"/>
    <property type="project" value="InterPro"/>
</dbReference>
<dbReference type="SUPFAM" id="SSF102400">
    <property type="entry name" value="DNA polymerase III chi subunit"/>
    <property type="match status" value="1"/>
</dbReference>
<dbReference type="GO" id="GO:0006260">
    <property type="term" value="P:DNA replication"/>
    <property type="evidence" value="ECO:0007669"/>
    <property type="project" value="InterPro"/>
</dbReference>
<dbReference type="Pfam" id="PF04364">
    <property type="entry name" value="DNA_pol3_chi"/>
    <property type="match status" value="1"/>
</dbReference>
<accession>A0A7W7IMY6</accession>
<comment type="caution">
    <text evidence="1">The sequence shown here is derived from an EMBL/GenBank/DDBJ whole genome shotgun (WGS) entry which is preliminary data.</text>
</comment>